<sequence>MVEAEEDAPVPNTDIGSEVSSSYRKVGFLLDDDEDAALIADVQIQDCLIVGASQGFTRLTGFAREEVLGQNCRMMLSGVPEVAISKSARKNLRDFCRMCKVKRLDYISEVASVQPNSRRDGSQFVNFFLVGLVQVFNGKYLLGVQKPVGEGLFASLNGKKKEEVSEDARTIFKRIRGKLMDLQRDPGRDSLSLQPGFTFFSERLQDHCLLLNNQRTAMRREPQELATNCLVFGDAPCRRTENRGLFFAVRIDDAVTTFEGLPIMGFTRRKPMDKPDLYPTVCRCLGASVLVGACGEAFARDQTEHFRIGFKQPPQTEVASWSMQPDVPPHKRRHAVAVTMDNGKD</sequence>
<dbReference type="AlphaFoldDB" id="A0A9P1D685"/>
<dbReference type="InterPro" id="IPR035965">
    <property type="entry name" value="PAS-like_dom_sf"/>
</dbReference>
<reference evidence="2" key="1">
    <citation type="submission" date="2022-10" db="EMBL/GenBank/DDBJ databases">
        <authorList>
            <person name="Chen Y."/>
            <person name="Dougan E. K."/>
            <person name="Chan C."/>
            <person name="Rhodes N."/>
            <person name="Thang M."/>
        </authorList>
    </citation>
    <scope>NUCLEOTIDE SEQUENCE</scope>
</reference>
<feature type="domain" description="PAS" evidence="1">
    <location>
        <begin position="22"/>
        <end position="71"/>
    </location>
</feature>
<dbReference type="InterPro" id="IPR043136">
    <property type="entry name" value="B30.2/SPRY_sf"/>
</dbReference>
<protein>
    <submittedName>
        <fullName evidence="3">Phototropin-2 (Non-phototropic hypocotyl protei n 1B) (OsNPH1B)</fullName>
    </submittedName>
</protein>
<name>A0A9P1D685_9DINO</name>
<accession>A0A9P1D685</accession>
<evidence type="ECO:0000313" key="4">
    <source>
        <dbReference type="Proteomes" id="UP001152797"/>
    </source>
</evidence>
<proteinExistence type="predicted"/>
<reference evidence="3 4" key="2">
    <citation type="submission" date="2024-05" db="EMBL/GenBank/DDBJ databases">
        <authorList>
            <person name="Chen Y."/>
            <person name="Shah S."/>
            <person name="Dougan E. K."/>
            <person name="Thang M."/>
            <person name="Chan C."/>
        </authorList>
    </citation>
    <scope>NUCLEOTIDE SEQUENCE [LARGE SCALE GENOMIC DNA]</scope>
</reference>
<gene>
    <name evidence="2" type="ORF">C1SCF055_LOCUS29573</name>
</gene>
<dbReference type="Proteomes" id="UP001152797">
    <property type="component" value="Unassembled WGS sequence"/>
</dbReference>
<dbReference type="OrthoDB" id="435798at2759"/>
<dbReference type="InterPro" id="IPR000014">
    <property type="entry name" value="PAS"/>
</dbReference>
<dbReference type="Gene3D" id="3.30.450.20">
    <property type="entry name" value="PAS domain"/>
    <property type="match status" value="1"/>
</dbReference>
<dbReference type="SUPFAM" id="SSF55785">
    <property type="entry name" value="PYP-like sensor domain (PAS domain)"/>
    <property type="match status" value="1"/>
</dbReference>
<organism evidence="2">
    <name type="scientific">Cladocopium goreaui</name>
    <dbReference type="NCBI Taxonomy" id="2562237"/>
    <lineage>
        <taxon>Eukaryota</taxon>
        <taxon>Sar</taxon>
        <taxon>Alveolata</taxon>
        <taxon>Dinophyceae</taxon>
        <taxon>Suessiales</taxon>
        <taxon>Symbiodiniaceae</taxon>
        <taxon>Cladocopium</taxon>
    </lineage>
</organism>
<comment type="caution">
    <text evidence="2">The sequence shown here is derived from an EMBL/GenBank/DDBJ whole genome shotgun (WGS) entry which is preliminary data.</text>
</comment>
<dbReference type="PROSITE" id="PS50112">
    <property type="entry name" value="PAS"/>
    <property type="match status" value="1"/>
</dbReference>
<keyword evidence="4" id="KW-1185">Reference proteome</keyword>
<dbReference type="EMBL" id="CAMXCT030003323">
    <property type="protein sequence ID" value="CAL4791038.1"/>
    <property type="molecule type" value="Genomic_DNA"/>
</dbReference>
<dbReference type="EMBL" id="CAMXCT010003323">
    <property type="protein sequence ID" value="CAI4003726.1"/>
    <property type="molecule type" value="Genomic_DNA"/>
</dbReference>
<evidence type="ECO:0000313" key="3">
    <source>
        <dbReference type="EMBL" id="CAL4791038.1"/>
    </source>
</evidence>
<evidence type="ECO:0000259" key="1">
    <source>
        <dbReference type="PROSITE" id="PS50112"/>
    </source>
</evidence>
<dbReference type="EMBL" id="CAMXCT020003323">
    <property type="protein sequence ID" value="CAL1157101.1"/>
    <property type="molecule type" value="Genomic_DNA"/>
</dbReference>
<dbReference type="Gene3D" id="2.60.120.920">
    <property type="match status" value="1"/>
</dbReference>
<evidence type="ECO:0000313" key="2">
    <source>
        <dbReference type="EMBL" id="CAI4003726.1"/>
    </source>
</evidence>